<dbReference type="GO" id="GO:0000981">
    <property type="term" value="F:DNA-binding transcription factor activity, RNA polymerase II-specific"/>
    <property type="evidence" value="ECO:0007669"/>
    <property type="project" value="TreeGrafter"/>
</dbReference>
<dbReference type="Proteomes" id="UP001479290">
    <property type="component" value="Unassembled WGS sequence"/>
</dbReference>
<dbReference type="PANTHER" id="PTHR23351">
    <property type="entry name" value="FOS TRANSCRIPTION FACTOR-RELATED"/>
    <property type="match status" value="1"/>
</dbReference>
<dbReference type="PROSITE" id="PS00036">
    <property type="entry name" value="BZIP_BASIC"/>
    <property type="match status" value="1"/>
</dbReference>
<sequence length="193" mass="21939">MNHNEGRESYQMHDSQIPAAWMDPENSVHIRSNVTEETTSSPSLDVITSSPDLQWLLQSSLLSQSEATLGTFSSFIPTTTMPSCHCLSQCSSPDPSCNGAVGDSAVGHTNKHMSSEEFDRIRIRRERNREAAARCRDRRRMLLDTLQNETDHLEHVKTQLEEEIAALERERERLELVFEAHMPICKLHDPNPE</sequence>
<evidence type="ECO:0000313" key="3">
    <source>
        <dbReference type="EMBL" id="KAK9955474.1"/>
    </source>
</evidence>
<feature type="domain" description="BZIP" evidence="2">
    <location>
        <begin position="118"/>
        <end position="181"/>
    </location>
</feature>
<dbReference type="EMBL" id="JAWDJR010000021">
    <property type="protein sequence ID" value="KAK9955474.1"/>
    <property type="molecule type" value="Genomic_DNA"/>
</dbReference>
<dbReference type="PANTHER" id="PTHR23351:SF25">
    <property type="entry name" value="FOS-RELATED ANTIGEN 2"/>
    <property type="match status" value="1"/>
</dbReference>
<dbReference type="SMART" id="SM00338">
    <property type="entry name" value="BRLZ"/>
    <property type="match status" value="1"/>
</dbReference>
<evidence type="ECO:0000256" key="1">
    <source>
        <dbReference type="SAM" id="Coils"/>
    </source>
</evidence>
<dbReference type="InterPro" id="IPR046347">
    <property type="entry name" value="bZIP_sf"/>
</dbReference>
<keyword evidence="1" id="KW-0175">Coiled coil</keyword>
<organism evidence="3 4">
    <name type="scientific">Culter alburnus</name>
    <name type="common">Topmouth culter</name>
    <dbReference type="NCBI Taxonomy" id="194366"/>
    <lineage>
        <taxon>Eukaryota</taxon>
        <taxon>Metazoa</taxon>
        <taxon>Chordata</taxon>
        <taxon>Craniata</taxon>
        <taxon>Vertebrata</taxon>
        <taxon>Euteleostomi</taxon>
        <taxon>Actinopterygii</taxon>
        <taxon>Neopterygii</taxon>
        <taxon>Teleostei</taxon>
        <taxon>Ostariophysi</taxon>
        <taxon>Cypriniformes</taxon>
        <taxon>Xenocyprididae</taxon>
        <taxon>Xenocypridinae</taxon>
        <taxon>Culter</taxon>
    </lineage>
</organism>
<proteinExistence type="predicted"/>
<accession>A0AAW1Z5A6</accession>
<dbReference type="Pfam" id="PF07716">
    <property type="entry name" value="bZIP_2"/>
    <property type="match status" value="1"/>
</dbReference>
<gene>
    <name evidence="3" type="ORF">ABG768_015346</name>
</gene>
<evidence type="ECO:0000313" key="4">
    <source>
        <dbReference type="Proteomes" id="UP001479290"/>
    </source>
</evidence>
<dbReference type="InterPro" id="IPR000837">
    <property type="entry name" value="AP-1"/>
</dbReference>
<comment type="caution">
    <text evidence="3">The sequence shown here is derived from an EMBL/GenBank/DDBJ whole genome shotgun (WGS) entry which is preliminary data.</text>
</comment>
<dbReference type="PRINTS" id="PR00042">
    <property type="entry name" value="LEUZIPPRFOS"/>
</dbReference>
<evidence type="ECO:0000259" key="2">
    <source>
        <dbReference type="PROSITE" id="PS50217"/>
    </source>
</evidence>
<keyword evidence="4" id="KW-1185">Reference proteome</keyword>
<name>A0AAW1Z5A6_CULAL</name>
<dbReference type="GO" id="GO:0005634">
    <property type="term" value="C:nucleus"/>
    <property type="evidence" value="ECO:0007669"/>
    <property type="project" value="TreeGrafter"/>
</dbReference>
<dbReference type="PROSITE" id="PS50217">
    <property type="entry name" value="BZIP"/>
    <property type="match status" value="1"/>
</dbReference>
<protein>
    <recommendedName>
        <fullName evidence="2">BZIP domain-containing protein</fullName>
    </recommendedName>
</protein>
<dbReference type="SUPFAM" id="SSF57959">
    <property type="entry name" value="Leucine zipper domain"/>
    <property type="match status" value="1"/>
</dbReference>
<dbReference type="AlphaFoldDB" id="A0AAW1Z5A6"/>
<feature type="coiled-coil region" evidence="1">
    <location>
        <begin position="143"/>
        <end position="177"/>
    </location>
</feature>
<dbReference type="Gene3D" id="1.20.5.170">
    <property type="match status" value="1"/>
</dbReference>
<dbReference type="InterPro" id="IPR004827">
    <property type="entry name" value="bZIP"/>
</dbReference>
<reference evidence="3 4" key="1">
    <citation type="submission" date="2024-05" db="EMBL/GenBank/DDBJ databases">
        <title>A high-quality chromosomal-level genome assembly of Topmouth culter (Culter alburnus).</title>
        <authorList>
            <person name="Zhao H."/>
        </authorList>
    </citation>
    <scope>NUCLEOTIDE SEQUENCE [LARGE SCALE GENOMIC DNA]</scope>
    <source>
        <strain evidence="3">CATC2023</strain>
        <tissue evidence="3">Muscle</tissue>
    </source>
</reference>
<dbReference type="GO" id="GO:0000978">
    <property type="term" value="F:RNA polymerase II cis-regulatory region sequence-specific DNA binding"/>
    <property type="evidence" value="ECO:0007669"/>
    <property type="project" value="TreeGrafter"/>
</dbReference>